<dbReference type="NCBIfam" id="TIGR00176">
    <property type="entry name" value="mobB"/>
    <property type="match status" value="1"/>
</dbReference>
<dbReference type="EMBL" id="JAYXHS010000003">
    <property type="protein sequence ID" value="MEC5387053.1"/>
    <property type="molecule type" value="Genomic_DNA"/>
</dbReference>
<name>A0ABU6K5H2_9RHOO</name>
<dbReference type="InterPro" id="IPR052539">
    <property type="entry name" value="MGD_biosynthesis_adapter"/>
</dbReference>
<keyword evidence="3" id="KW-1185">Reference proteome</keyword>
<dbReference type="PANTHER" id="PTHR40072:SF1">
    <property type="entry name" value="MOLYBDOPTERIN-GUANINE DINUCLEOTIDE BIOSYNTHESIS ADAPTER PROTEIN"/>
    <property type="match status" value="1"/>
</dbReference>
<dbReference type="InterPro" id="IPR004435">
    <property type="entry name" value="MobB_dom"/>
</dbReference>
<comment type="caution">
    <text evidence="2">The sequence shown here is derived from an EMBL/GenBank/DDBJ whole genome shotgun (WGS) entry which is preliminary data.</text>
</comment>
<accession>A0ABU6K5H2</accession>
<feature type="domain" description="Molybdopterin-guanine dinucleotide biosynthesis protein B (MobB)" evidence="1">
    <location>
        <begin position="5"/>
        <end position="137"/>
    </location>
</feature>
<proteinExistence type="predicted"/>
<evidence type="ECO:0000313" key="3">
    <source>
        <dbReference type="Proteomes" id="UP001331561"/>
    </source>
</evidence>
<dbReference type="InterPro" id="IPR027417">
    <property type="entry name" value="P-loop_NTPase"/>
</dbReference>
<gene>
    <name evidence="2" type="primary">mobB</name>
    <name evidence="2" type="ORF">VVD49_15070</name>
</gene>
<evidence type="ECO:0000259" key="1">
    <source>
        <dbReference type="Pfam" id="PF03205"/>
    </source>
</evidence>
<reference evidence="2 3" key="1">
    <citation type="submission" date="2024-01" db="EMBL/GenBank/DDBJ databases">
        <title>Uliginosibacterium soil sp. nov.</title>
        <authorList>
            <person name="Lv Y."/>
        </authorList>
    </citation>
    <scope>NUCLEOTIDE SEQUENCE [LARGE SCALE GENOMIC DNA]</scope>
    <source>
        <strain evidence="2 3">H3</strain>
    </source>
</reference>
<protein>
    <submittedName>
        <fullName evidence="2">Molybdopterin-guanine dinucleotide biosynthesis protein B</fullName>
    </submittedName>
</protein>
<dbReference type="CDD" id="cd03116">
    <property type="entry name" value="MobB"/>
    <property type="match status" value="1"/>
</dbReference>
<organism evidence="2 3">
    <name type="scientific">Uliginosibacterium silvisoli</name>
    <dbReference type="NCBI Taxonomy" id="3114758"/>
    <lineage>
        <taxon>Bacteria</taxon>
        <taxon>Pseudomonadati</taxon>
        <taxon>Pseudomonadota</taxon>
        <taxon>Betaproteobacteria</taxon>
        <taxon>Rhodocyclales</taxon>
        <taxon>Zoogloeaceae</taxon>
        <taxon>Uliginosibacterium</taxon>
    </lineage>
</organism>
<dbReference type="RefSeq" id="WP_327600034.1">
    <property type="nucleotide sequence ID" value="NZ_JAYXHS010000003.1"/>
</dbReference>
<dbReference type="Pfam" id="PF03205">
    <property type="entry name" value="MobB"/>
    <property type="match status" value="1"/>
</dbReference>
<dbReference type="Proteomes" id="UP001331561">
    <property type="component" value="Unassembled WGS sequence"/>
</dbReference>
<evidence type="ECO:0000313" key="2">
    <source>
        <dbReference type="EMBL" id="MEC5387053.1"/>
    </source>
</evidence>
<dbReference type="SUPFAM" id="SSF52540">
    <property type="entry name" value="P-loop containing nucleoside triphosphate hydrolases"/>
    <property type="match status" value="1"/>
</dbReference>
<dbReference type="Gene3D" id="3.40.50.300">
    <property type="entry name" value="P-loop containing nucleotide triphosphate hydrolases"/>
    <property type="match status" value="1"/>
</dbReference>
<dbReference type="PANTHER" id="PTHR40072">
    <property type="entry name" value="MOLYBDOPTERIN-GUANINE DINUCLEOTIDE BIOSYNTHESIS ADAPTER PROTEIN-RELATED"/>
    <property type="match status" value="1"/>
</dbReference>
<sequence length="168" mass="18197">MHTKVFGFAGYSGAGKTTLIEQLIPLLAADGLRVSLVKHTHHGFDIDKPGKDSWRFRKAGAQEVMLAGAQRWALMHELSNQAEPVLADLLGHMSACDVVLVEGFRSVEIPKMEVYRPSTGHAMIHPVFPNVVAVASDAAIDVPAHLPLLDLNDVPAIAGFVKRFLDIA</sequence>